<accession>A0A4Z2H6Y9</accession>
<organism evidence="1 2">
    <name type="scientific">Liparis tanakae</name>
    <name type="common">Tanaka's snailfish</name>
    <dbReference type="NCBI Taxonomy" id="230148"/>
    <lineage>
        <taxon>Eukaryota</taxon>
        <taxon>Metazoa</taxon>
        <taxon>Chordata</taxon>
        <taxon>Craniata</taxon>
        <taxon>Vertebrata</taxon>
        <taxon>Euteleostomi</taxon>
        <taxon>Actinopterygii</taxon>
        <taxon>Neopterygii</taxon>
        <taxon>Teleostei</taxon>
        <taxon>Neoteleostei</taxon>
        <taxon>Acanthomorphata</taxon>
        <taxon>Eupercaria</taxon>
        <taxon>Perciformes</taxon>
        <taxon>Cottioidei</taxon>
        <taxon>Cottales</taxon>
        <taxon>Liparidae</taxon>
        <taxon>Liparis</taxon>
    </lineage>
</organism>
<sequence length="62" mass="6714">MLVCRCSGSEISRNPLAHLGAASRTDVPVVPFRALYKCTVRHDGTTSNDWSGCLGSLEYADK</sequence>
<proteinExistence type="predicted"/>
<evidence type="ECO:0000313" key="1">
    <source>
        <dbReference type="EMBL" id="TNN61698.1"/>
    </source>
</evidence>
<name>A0A4Z2H6Y9_9TELE</name>
<comment type="caution">
    <text evidence="1">The sequence shown here is derived from an EMBL/GenBank/DDBJ whole genome shotgun (WGS) entry which is preliminary data.</text>
</comment>
<protein>
    <submittedName>
        <fullName evidence="1">Uncharacterized protein</fullName>
    </submittedName>
</protein>
<dbReference type="AlphaFoldDB" id="A0A4Z2H6Y9"/>
<keyword evidence="2" id="KW-1185">Reference proteome</keyword>
<dbReference type="Proteomes" id="UP000314294">
    <property type="component" value="Unassembled WGS sequence"/>
</dbReference>
<evidence type="ECO:0000313" key="2">
    <source>
        <dbReference type="Proteomes" id="UP000314294"/>
    </source>
</evidence>
<reference evidence="1 2" key="1">
    <citation type="submission" date="2019-03" db="EMBL/GenBank/DDBJ databases">
        <title>First draft genome of Liparis tanakae, snailfish: a comprehensive survey of snailfish specific genes.</title>
        <authorList>
            <person name="Kim W."/>
            <person name="Song I."/>
            <person name="Jeong J.-H."/>
            <person name="Kim D."/>
            <person name="Kim S."/>
            <person name="Ryu S."/>
            <person name="Song J.Y."/>
            <person name="Lee S.K."/>
        </authorList>
    </citation>
    <scope>NUCLEOTIDE SEQUENCE [LARGE SCALE GENOMIC DNA]</scope>
    <source>
        <tissue evidence="1">Muscle</tissue>
    </source>
</reference>
<gene>
    <name evidence="1" type="ORF">EYF80_028060</name>
</gene>
<dbReference type="EMBL" id="SRLO01000310">
    <property type="protein sequence ID" value="TNN61698.1"/>
    <property type="molecule type" value="Genomic_DNA"/>
</dbReference>